<dbReference type="EMBL" id="CP003060">
    <property type="protein sequence ID" value="AEP30849.1"/>
    <property type="molecule type" value="Genomic_DNA"/>
</dbReference>
<sequence length="85" mass="10270">MKHEQRGSMLFIELMVYVVSGFDKEMPVERSELLSLIDTESRPVKTKSKKRKWREIEAIQDQYKLERELGDLDMNLEYELNEMMR</sequence>
<reference evidence="1 2" key="1">
    <citation type="journal article" date="2011" name="J. Bacteriol.">
        <title>Complete genome sequence of seawater bacterium Glaciecola nitratireducens FR1064T.</title>
        <authorList>
            <person name="Bian F."/>
            <person name="Qin Q.L."/>
            <person name="Xie B.B."/>
            <person name="Shu Y.L."/>
            <person name="Zhang X.Y."/>
            <person name="Yu Y."/>
            <person name="Chen B."/>
            <person name="Chen X.L."/>
            <person name="Zhou B.C."/>
            <person name="Zhang Y.Z."/>
        </authorList>
    </citation>
    <scope>NUCLEOTIDE SEQUENCE [LARGE SCALE GENOMIC DNA]</scope>
    <source>
        <strain evidence="2">JCM 12485 / KCTC 12276 / FR1064</strain>
    </source>
</reference>
<dbReference type="HOGENOM" id="CLU_2508028_0_0_6"/>
<dbReference type="eggNOG" id="ENOG5033D3F">
    <property type="taxonomic scope" value="Bacteria"/>
</dbReference>
<dbReference type="AlphaFoldDB" id="G4QID5"/>
<protein>
    <recommendedName>
        <fullName evidence="3">DUF3545 domain-containing protein</fullName>
    </recommendedName>
</protein>
<proteinExistence type="predicted"/>
<evidence type="ECO:0008006" key="3">
    <source>
        <dbReference type="Google" id="ProtNLM"/>
    </source>
</evidence>
<dbReference type="InterPro" id="IPR021932">
    <property type="entry name" value="DUF3545"/>
</dbReference>
<organism evidence="1 2">
    <name type="scientific">Glaciecola nitratireducens (strain JCM 12485 / KCTC 12276 / FR1064)</name>
    <dbReference type="NCBI Taxonomy" id="1085623"/>
    <lineage>
        <taxon>Bacteria</taxon>
        <taxon>Pseudomonadati</taxon>
        <taxon>Pseudomonadota</taxon>
        <taxon>Gammaproteobacteria</taxon>
        <taxon>Alteromonadales</taxon>
        <taxon>Alteromonadaceae</taxon>
        <taxon>Brumicola</taxon>
    </lineage>
</organism>
<gene>
    <name evidence="1" type="ordered locus">GNIT_2752</name>
</gene>
<dbReference type="KEGG" id="gni:GNIT_2752"/>
<evidence type="ECO:0000313" key="2">
    <source>
        <dbReference type="Proteomes" id="UP000009282"/>
    </source>
</evidence>
<evidence type="ECO:0000313" key="1">
    <source>
        <dbReference type="EMBL" id="AEP30849.1"/>
    </source>
</evidence>
<keyword evidence="2" id="KW-1185">Reference proteome</keyword>
<name>G4QID5_GLANF</name>
<dbReference type="STRING" id="1085623.GNIT_2752"/>
<dbReference type="Pfam" id="PF12065">
    <property type="entry name" value="DUF3545"/>
    <property type="match status" value="1"/>
</dbReference>
<accession>G4QID5</accession>
<dbReference type="Proteomes" id="UP000009282">
    <property type="component" value="Chromosome"/>
</dbReference>